<gene>
    <name evidence="6" type="ORF">CWB99_05435</name>
</gene>
<dbReference type="InterPro" id="IPR044894">
    <property type="entry name" value="TubC_N_sf"/>
</dbReference>
<dbReference type="FunFam" id="3.40.50.12780:FF:000012">
    <property type="entry name" value="Non-ribosomal peptide synthetase"/>
    <property type="match status" value="1"/>
</dbReference>
<dbReference type="Pfam" id="PF00501">
    <property type="entry name" value="AMP-binding"/>
    <property type="match status" value="2"/>
</dbReference>
<proteinExistence type="inferred from homology"/>
<dbReference type="GO" id="GO:0003824">
    <property type="term" value="F:catalytic activity"/>
    <property type="evidence" value="ECO:0007669"/>
    <property type="project" value="InterPro"/>
</dbReference>
<dbReference type="Gene3D" id="3.30.559.10">
    <property type="entry name" value="Chloramphenicol acetyltransferase-like domain"/>
    <property type="match status" value="2"/>
</dbReference>
<dbReference type="Gene3D" id="1.10.10.1830">
    <property type="entry name" value="Non-ribosomal peptide synthase, adenylation domain"/>
    <property type="match status" value="1"/>
</dbReference>
<evidence type="ECO:0000256" key="3">
    <source>
        <dbReference type="ARBA" id="ARBA00022450"/>
    </source>
</evidence>
<dbReference type="SMART" id="SM00823">
    <property type="entry name" value="PKS_PP"/>
    <property type="match status" value="2"/>
</dbReference>
<dbReference type="Proteomes" id="UP000310249">
    <property type="component" value="Unassembled WGS sequence"/>
</dbReference>
<dbReference type="InterPro" id="IPR025110">
    <property type="entry name" value="AMP-bd_C"/>
</dbReference>
<reference evidence="7" key="2">
    <citation type="submission" date="2019-06" db="EMBL/GenBank/DDBJ databases">
        <title>Co-occurence of chitin degradation, pigmentation and bioactivity in marine Pseudoalteromonas.</title>
        <authorList>
            <person name="Sonnenschein E.C."/>
            <person name="Bech P.K."/>
        </authorList>
    </citation>
    <scope>NUCLEOTIDE SEQUENCE [LARGE SCALE GENOMIC DNA]</scope>
    <source>
        <strain evidence="7">S2676</strain>
    </source>
</reference>
<dbReference type="EMBL" id="PNCI01000010">
    <property type="protein sequence ID" value="TMP30853.1"/>
    <property type="molecule type" value="Genomic_DNA"/>
</dbReference>
<evidence type="ECO:0000313" key="6">
    <source>
        <dbReference type="EMBL" id="TMP30853.1"/>
    </source>
</evidence>
<dbReference type="CDD" id="cd19531">
    <property type="entry name" value="LCL_NRPS-like"/>
    <property type="match status" value="2"/>
</dbReference>
<dbReference type="Pfam" id="PF00550">
    <property type="entry name" value="PP-binding"/>
    <property type="match status" value="2"/>
</dbReference>
<dbReference type="FunFam" id="3.30.300.30:FF:000015">
    <property type="entry name" value="Nonribosomal peptide synthase SidD"/>
    <property type="match status" value="1"/>
</dbReference>
<dbReference type="InterPro" id="IPR009081">
    <property type="entry name" value="PP-bd_ACP"/>
</dbReference>
<reference evidence="6 7" key="1">
    <citation type="submission" date="2018-01" db="EMBL/GenBank/DDBJ databases">
        <authorList>
            <person name="Paulsen S."/>
            <person name="Gram L.K."/>
        </authorList>
    </citation>
    <scope>NUCLEOTIDE SEQUENCE [LARGE SCALE GENOMIC DNA]</scope>
    <source>
        <strain evidence="6 7">S2676</strain>
    </source>
</reference>
<dbReference type="InterPro" id="IPR010071">
    <property type="entry name" value="AA_adenyl_dom"/>
</dbReference>
<dbReference type="FunFam" id="3.40.50.980:FF:000001">
    <property type="entry name" value="Non-ribosomal peptide synthetase"/>
    <property type="match status" value="1"/>
</dbReference>
<dbReference type="SUPFAM" id="SSF47336">
    <property type="entry name" value="ACP-like"/>
    <property type="match status" value="2"/>
</dbReference>
<keyword evidence="4" id="KW-0597">Phosphoprotein</keyword>
<dbReference type="PANTHER" id="PTHR45527">
    <property type="entry name" value="NONRIBOSOMAL PEPTIDE SYNTHETASE"/>
    <property type="match status" value="1"/>
</dbReference>
<dbReference type="InterPro" id="IPR020806">
    <property type="entry name" value="PKS_PP-bd"/>
</dbReference>
<dbReference type="InterPro" id="IPR020845">
    <property type="entry name" value="AMP-binding_CS"/>
</dbReference>
<dbReference type="NCBIfam" id="NF003417">
    <property type="entry name" value="PRK04813.1"/>
    <property type="match status" value="2"/>
</dbReference>
<keyword evidence="3" id="KW-0596">Phosphopantetheine</keyword>
<dbReference type="NCBIfam" id="TIGR01733">
    <property type="entry name" value="AA-adenyl-dom"/>
    <property type="match status" value="2"/>
</dbReference>
<dbReference type="GO" id="GO:0005737">
    <property type="term" value="C:cytoplasm"/>
    <property type="evidence" value="ECO:0007669"/>
    <property type="project" value="TreeGrafter"/>
</dbReference>
<dbReference type="PROSITE" id="PS50075">
    <property type="entry name" value="CARRIER"/>
    <property type="match status" value="2"/>
</dbReference>
<organism evidence="6 7">
    <name type="scientific">Pseudoalteromonas rubra</name>
    <dbReference type="NCBI Taxonomy" id="43658"/>
    <lineage>
        <taxon>Bacteria</taxon>
        <taxon>Pseudomonadati</taxon>
        <taxon>Pseudomonadota</taxon>
        <taxon>Gammaproteobacteria</taxon>
        <taxon>Alteromonadales</taxon>
        <taxon>Pseudoalteromonadaceae</taxon>
        <taxon>Pseudoalteromonas</taxon>
    </lineage>
</organism>
<dbReference type="Gene3D" id="1.10.1200.10">
    <property type="entry name" value="ACP-like"/>
    <property type="match status" value="2"/>
</dbReference>
<feature type="domain" description="Carrier" evidence="5">
    <location>
        <begin position="2136"/>
        <end position="2213"/>
    </location>
</feature>
<dbReference type="RefSeq" id="WP_138550937.1">
    <property type="nucleotide sequence ID" value="NZ_PNCH01000016.1"/>
</dbReference>
<sequence>MKQFFLQLSEKGIKLTVDEQGKLLVRGKLKALTTEEKDFLKNNKAQIIESILTHQKVSASSPIVATKPELHTDTVLSFSQRRLWFIDKLNGGSSEYNMPMAFEVHGQLNIGRVEQALNEIIQRHEVLRTVFYERDGEPCQMVLDNTSLTITVQDLSEQSDPHGAADAYLIREAARTFDLSKDLMVRASYLQLTHDDSAACQAILSFNMHHIASDGWSMDVLTKEFFAIYQALEQDMQSGLAPLPIQYRDFAYWQQKTLAGEGLTKQLDYWQQQLENLPALHQLPLDANRPAEKQYQGALVTAQLSGTVATQLLELARAFQLTPFMLLHGALALVLSRHSNSKDIVIGSPVANRQDPALAPLIGFFVNTLVFRVSTAHDTLSDYLGHVRAVHLGAQSNQDVPFEQLVEVLNVPRNNAYSPLFQILLTTDNQYGTASSDAQRIQLGAATLEAMQEVALTTKFDLDIHMSMNEAGVSMGWTYDITLFSKAHISQLSQHLCNVLSALAELAKAGDWSARLAAIPMESEQEQHQALALGCGRVVDPKYSAVHQLLEHQAQVNPDAVAVEAQGAQVTFAQLNARADVLAKRLLTEHQVSMGQPVGIVAQRSVDTLCGIAAILKAGGAYVPLDPQAPADRLNYIVGELSLSLVLSHSLDSIAGMPCVRLDDPALWQPSELSAQLPEVAADNPAYILYTSGSTGRPKGVSQRHSTLVNLCMHQAYVDGITQPYRTLQFTPLTFDVSAQELATSWYTGSPLVLMSQQQKDQLQDLGTLVAKQNIERLFVPPAVFDLLAEQATQHPGIPMAALKQVCVAGDVLKITPSIRAFMAQHPLCDLYNHYGPTETHVATTYLLQNSNEEEVSIGQAIANTTCLILDADLAPVPVGCVGELFVAGPGVALGYYNNPSLTEARFLDRSQLQVPQTDVTCVYKTGDLVRMTSQGNLQYLGRSDEQIKIRGFRIEPGEISAVLESCPEVESALVLATGEVDNKHLIAYVRPCITCETNETNETQQHLITALQTQLKDLLPAYMLPAAIVVVEQWPLTRNGKIDRRALPVIDLTKTQYQGEAPQTATEQALAQLWSTLLGCDLDKLTRDADFFALGGHSLLSVRLVSLIRSEFEVEIAVKQVFSASTLMTMAALIESGTQATRPPIEPQERNTNRFALSYAQQRLWFIDQFQGSSAQYNMPMAFEIEGPFDLALAQQALTAIVARHEVLRTVYQEGQHGPEQVIMAVQPVVIRHLELSHLDGAHTQQLDQLLAEDAHAAFDLAADLMLRASYISLGSQRGVLLLNMHHIASDGWSLNLFREEFFTLYRAFSAGQDNPLPALKIQYADFAQWQRNWLQGEVLQQQLEYWQAQLSETPGVHSIPLDSPRPADKQYDGAMVSGKASAQLATQLCDMAAHYQMTPFMLLHAVLALTISRYSNSLDVVIGTPVANRMQAEVEPLIGFFVNILALRVNTEQPSLESYLQHVRAVHLDAQSHQDLPFEQLVDALQIPRGDAHAPLCQIMTSFNNAQTQSGSTQSAPDGLVITPVMQAGCVAKFDLEVEFSMSESGLLANWIYDTSLFTESHITQLSEHLMLLLERLVQTEMTQSLNNSPGQLSVLANEQSQYLVNALNDNYHDYDRSLCIHQAFEQQVARNPEHIALIFADQQLSYAQLNGRANQLAHFLRERGAIQSDTLIGVALERSLEMIVATLAVLKAGGAYVPLDPAYPPARLSYMLEDAGIKTIISSETISEAVRLSDYDLITVDGLLSDAALGPFSHCSDENLDSRALRLLPTSLAYEIYTSGSTGQPKGVLLEHQGIVNLADNQRRAFAITPRSKILHFASMSFDAGTWEYAMALLNGATLVIAQSEQRRSPEAITALLAEHQISHVTLPPAFLALMPLDTSLALQALIVAGEACEAELVNQWSAHYPFFNAYGPTEASVCASYQRLYPGAPITIGKPLNNVSLYVLDKHMNLVPPGVIGELHIGGDGLARGYHQRPQLSAEKFVDNPFYYCPAHRDSTRLYKTGDLARVLPDGSIDFVGRLDAQVKIRGFRIELSEIEAQLNRCPQLDSAVVLVKQASNGADMLVAYIQPHTEAENTTELIQSVEQDMYEQLPEYMVPSRFVVVMQWPLTPNGKIDKKALPDISAEDSEQPYVAPQTETELALAQIWSELLGIDPAMISSHARFFEQGGNSILVTRLETQIRHRFTVEFSIKELFAQPQLKEQALHIDYLLSRQSDLQAHDDNELEEMDW</sequence>
<dbReference type="SUPFAM" id="SSF52777">
    <property type="entry name" value="CoA-dependent acyltransferases"/>
    <property type="match status" value="4"/>
</dbReference>
<dbReference type="InterPro" id="IPR000873">
    <property type="entry name" value="AMP-dep_synth/lig_dom"/>
</dbReference>
<dbReference type="OrthoDB" id="9757559at2"/>
<name>A0A5S3WQ58_9GAMM</name>
<dbReference type="Gene3D" id="2.30.38.10">
    <property type="entry name" value="Luciferase, Domain 3"/>
    <property type="match status" value="2"/>
</dbReference>
<evidence type="ECO:0000313" key="7">
    <source>
        <dbReference type="Proteomes" id="UP000310249"/>
    </source>
</evidence>
<dbReference type="Gene3D" id="3.30.300.30">
    <property type="match status" value="2"/>
</dbReference>
<dbReference type="InterPro" id="IPR023213">
    <property type="entry name" value="CAT-like_dom_sf"/>
</dbReference>
<dbReference type="GO" id="GO:0043041">
    <property type="term" value="P:amino acid activation for nonribosomal peptide biosynthetic process"/>
    <property type="evidence" value="ECO:0007669"/>
    <property type="project" value="TreeGrafter"/>
</dbReference>
<dbReference type="PROSITE" id="PS00012">
    <property type="entry name" value="PHOSPHOPANTETHEINE"/>
    <property type="match status" value="1"/>
</dbReference>
<dbReference type="FunFam" id="2.30.38.10:FF:000001">
    <property type="entry name" value="Non-ribosomal peptide synthetase PvdI"/>
    <property type="match status" value="1"/>
</dbReference>
<dbReference type="PANTHER" id="PTHR45527:SF1">
    <property type="entry name" value="FATTY ACID SYNTHASE"/>
    <property type="match status" value="1"/>
</dbReference>
<evidence type="ECO:0000256" key="2">
    <source>
        <dbReference type="ARBA" id="ARBA00006432"/>
    </source>
</evidence>
<dbReference type="GO" id="GO:0044550">
    <property type="term" value="P:secondary metabolite biosynthetic process"/>
    <property type="evidence" value="ECO:0007669"/>
    <property type="project" value="UniProtKB-ARBA"/>
</dbReference>
<dbReference type="FunFam" id="3.30.300.30:FF:000010">
    <property type="entry name" value="Enterobactin synthetase component F"/>
    <property type="match status" value="1"/>
</dbReference>
<dbReference type="InterPro" id="IPR045851">
    <property type="entry name" value="AMP-bd_C_sf"/>
</dbReference>
<evidence type="ECO:0000256" key="1">
    <source>
        <dbReference type="ARBA" id="ARBA00001957"/>
    </source>
</evidence>
<dbReference type="InterPro" id="IPR001242">
    <property type="entry name" value="Condensation_dom"/>
</dbReference>
<dbReference type="CDD" id="cd05930">
    <property type="entry name" value="A_NRPS"/>
    <property type="match status" value="2"/>
</dbReference>
<dbReference type="PROSITE" id="PS00455">
    <property type="entry name" value="AMP_BINDING"/>
    <property type="match status" value="1"/>
</dbReference>
<comment type="similarity">
    <text evidence="2">Belongs to the ATP-dependent AMP-binding enzyme family.</text>
</comment>
<dbReference type="GO" id="GO:0031177">
    <property type="term" value="F:phosphopantetheine binding"/>
    <property type="evidence" value="ECO:0007669"/>
    <property type="project" value="InterPro"/>
</dbReference>
<comment type="caution">
    <text evidence="6">The sequence shown here is derived from an EMBL/GenBank/DDBJ whole genome shotgun (WGS) entry which is preliminary data.</text>
</comment>
<dbReference type="FunFam" id="1.10.1200.10:FF:000005">
    <property type="entry name" value="Nonribosomal peptide synthetase 1"/>
    <property type="match status" value="1"/>
</dbReference>
<dbReference type="Pfam" id="PF00668">
    <property type="entry name" value="Condensation"/>
    <property type="match status" value="2"/>
</dbReference>
<evidence type="ECO:0000259" key="5">
    <source>
        <dbReference type="PROSITE" id="PS50075"/>
    </source>
</evidence>
<dbReference type="InterPro" id="IPR036736">
    <property type="entry name" value="ACP-like_sf"/>
</dbReference>
<comment type="cofactor">
    <cofactor evidence="1">
        <name>pantetheine 4'-phosphate</name>
        <dbReference type="ChEBI" id="CHEBI:47942"/>
    </cofactor>
</comment>
<evidence type="ECO:0000256" key="4">
    <source>
        <dbReference type="ARBA" id="ARBA00022553"/>
    </source>
</evidence>
<feature type="domain" description="Carrier" evidence="5">
    <location>
        <begin position="1062"/>
        <end position="1139"/>
    </location>
</feature>
<dbReference type="Gene3D" id="3.40.50.980">
    <property type="match status" value="4"/>
</dbReference>
<dbReference type="Gene3D" id="3.30.559.30">
    <property type="entry name" value="Nonribosomal peptide synthetase, condensation domain"/>
    <property type="match status" value="2"/>
</dbReference>
<protein>
    <submittedName>
        <fullName evidence="6">Non-ribosomal peptide synthetase</fullName>
    </submittedName>
</protein>
<dbReference type="SUPFAM" id="SSF56801">
    <property type="entry name" value="Acetyl-CoA synthetase-like"/>
    <property type="match status" value="2"/>
</dbReference>
<dbReference type="InterPro" id="IPR006162">
    <property type="entry name" value="Ppantetheine_attach_site"/>
</dbReference>
<dbReference type="Pfam" id="PF13193">
    <property type="entry name" value="AMP-binding_C"/>
    <property type="match status" value="2"/>
</dbReference>
<accession>A0A5S3WQ58</accession>